<proteinExistence type="predicted"/>
<keyword evidence="2" id="KW-1185">Reference proteome</keyword>
<dbReference type="EMBL" id="JBAWTH010000063">
    <property type="protein sequence ID" value="KAL2280811.1"/>
    <property type="molecule type" value="Genomic_DNA"/>
</dbReference>
<protein>
    <submittedName>
        <fullName evidence="1">Uncharacterized protein</fullName>
    </submittedName>
</protein>
<accession>A0ABR4EES9</accession>
<name>A0ABR4EES9_9PEZI</name>
<reference evidence="1 2" key="1">
    <citation type="submission" date="2024-03" db="EMBL/GenBank/DDBJ databases">
        <title>A high-quality draft genome sequence of Diaporthe vaccinii, a causative agent of upright dieback and viscid rot disease in cranberry plants.</title>
        <authorList>
            <person name="Sarrasin M."/>
            <person name="Lang B.F."/>
            <person name="Burger G."/>
        </authorList>
    </citation>
    <scope>NUCLEOTIDE SEQUENCE [LARGE SCALE GENOMIC DNA]</scope>
    <source>
        <strain evidence="1 2">IS7</strain>
    </source>
</reference>
<evidence type="ECO:0000313" key="2">
    <source>
        <dbReference type="Proteomes" id="UP001600888"/>
    </source>
</evidence>
<sequence>MSSLPLVFVRRSSWYTTQDPSSLPLSCNAARPEGSTCWLLWLCNIFLPWSNPWDDFLGPPLPIARPRLRGT</sequence>
<comment type="caution">
    <text evidence="1">The sequence shown here is derived from an EMBL/GenBank/DDBJ whole genome shotgun (WGS) entry which is preliminary data.</text>
</comment>
<gene>
    <name evidence="1" type="ORF">FJTKL_12314</name>
</gene>
<evidence type="ECO:0000313" key="1">
    <source>
        <dbReference type="EMBL" id="KAL2280811.1"/>
    </source>
</evidence>
<dbReference type="Proteomes" id="UP001600888">
    <property type="component" value="Unassembled WGS sequence"/>
</dbReference>
<organism evidence="1 2">
    <name type="scientific">Diaporthe vaccinii</name>
    <dbReference type="NCBI Taxonomy" id="105482"/>
    <lineage>
        <taxon>Eukaryota</taxon>
        <taxon>Fungi</taxon>
        <taxon>Dikarya</taxon>
        <taxon>Ascomycota</taxon>
        <taxon>Pezizomycotina</taxon>
        <taxon>Sordariomycetes</taxon>
        <taxon>Sordariomycetidae</taxon>
        <taxon>Diaporthales</taxon>
        <taxon>Diaporthaceae</taxon>
        <taxon>Diaporthe</taxon>
        <taxon>Diaporthe eres species complex</taxon>
    </lineage>
</organism>